<dbReference type="RefSeq" id="WP_257314023.1">
    <property type="nucleotide sequence ID" value="NZ_JANFDG010000005.1"/>
</dbReference>
<name>A0ABV7DAE2_9HYPH</name>
<protein>
    <submittedName>
        <fullName evidence="2">Uncharacterized protein</fullName>
    </submittedName>
</protein>
<evidence type="ECO:0000313" key="2">
    <source>
        <dbReference type="EMBL" id="MFC3071891.1"/>
    </source>
</evidence>
<sequence>MATIRKGIAFPLAALSMVLAAGAAAQTKIGEIVVISVEGTCGDLAVVGRRLGGECSGKLLNFTYPDGRVGFYFGLKSGAIVTFSGMDGDNPTPDSDVIHLDKVIMSRSDTPDTPDVYAATGTCRFGNPYKGPATIACEGRLTDGRPFTAAFTTNGKPPT</sequence>
<feature type="chain" id="PRO_5046634001" evidence="1">
    <location>
        <begin position="24"/>
        <end position="159"/>
    </location>
</feature>
<keyword evidence="3" id="KW-1185">Reference proteome</keyword>
<organism evidence="2 3">
    <name type="scientific">Shinella pollutisoli</name>
    <dbReference type="NCBI Taxonomy" id="2250594"/>
    <lineage>
        <taxon>Bacteria</taxon>
        <taxon>Pseudomonadati</taxon>
        <taxon>Pseudomonadota</taxon>
        <taxon>Alphaproteobacteria</taxon>
        <taxon>Hyphomicrobiales</taxon>
        <taxon>Rhizobiaceae</taxon>
        <taxon>Shinella</taxon>
    </lineage>
</organism>
<evidence type="ECO:0000313" key="3">
    <source>
        <dbReference type="Proteomes" id="UP001595377"/>
    </source>
</evidence>
<comment type="caution">
    <text evidence="2">The sequence shown here is derived from an EMBL/GenBank/DDBJ whole genome shotgun (WGS) entry which is preliminary data.</text>
</comment>
<proteinExistence type="predicted"/>
<dbReference type="EMBL" id="JBHRSP010000002">
    <property type="protein sequence ID" value="MFC3071891.1"/>
    <property type="molecule type" value="Genomic_DNA"/>
</dbReference>
<evidence type="ECO:0000256" key="1">
    <source>
        <dbReference type="SAM" id="SignalP"/>
    </source>
</evidence>
<feature type="signal peptide" evidence="1">
    <location>
        <begin position="1"/>
        <end position="23"/>
    </location>
</feature>
<dbReference type="Proteomes" id="UP001595377">
    <property type="component" value="Unassembled WGS sequence"/>
</dbReference>
<gene>
    <name evidence="2" type="ORF">ACFOHH_02085</name>
</gene>
<keyword evidence="1" id="KW-0732">Signal</keyword>
<accession>A0ABV7DAE2</accession>
<reference evidence="3" key="1">
    <citation type="journal article" date="2019" name="Int. J. Syst. Evol. Microbiol.">
        <title>The Global Catalogue of Microorganisms (GCM) 10K type strain sequencing project: providing services to taxonomists for standard genome sequencing and annotation.</title>
        <authorList>
            <consortium name="The Broad Institute Genomics Platform"/>
            <consortium name="The Broad Institute Genome Sequencing Center for Infectious Disease"/>
            <person name="Wu L."/>
            <person name="Ma J."/>
        </authorList>
    </citation>
    <scope>NUCLEOTIDE SEQUENCE [LARGE SCALE GENOMIC DNA]</scope>
    <source>
        <strain evidence="3">KCTC 52677</strain>
    </source>
</reference>